<dbReference type="PANTHER" id="PTHR43158">
    <property type="entry name" value="SKFA PEPTIDE EXPORT ATP-BINDING PROTEIN SKFE"/>
    <property type="match status" value="1"/>
</dbReference>
<dbReference type="AlphaFoldDB" id="A0A9D2NTP6"/>
<evidence type="ECO:0000259" key="3">
    <source>
        <dbReference type="PROSITE" id="PS50893"/>
    </source>
</evidence>
<name>A0A9D2NTP6_9FIRM</name>
<protein>
    <submittedName>
        <fullName evidence="4">ABC transporter ATP-binding protein</fullName>
    </submittedName>
</protein>
<dbReference type="EMBL" id="DWWM01000057">
    <property type="protein sequence ID" value="HJC37298.1"/>
    <property type="molecule type" value="Genomic_DNA"/>
</dbReference>
<evidence type="ECO:0000313" key="4">
    <source>
        <dbReference type="EMBL" id="HJC37298.1"/>
    </source>
</evidence>
<sequence length="233" mass="26195">MKQIECADVSQSYGRKNALFHVDCVIEAGKVCALCGGNGAGKTTLMKLFAGLLLPERGSVRIDGQPLRCADRARIAYLPDESSFSDHMQVGKIRLLYETFYADFDPVSCGRLLDRYAFRDNMRLGSMSQGTRTLLELIFVISRRAELFLFDEPFAALDPQLREEAMKLIMAAQGDAALLISTHFPGEIETYLDRLMIMQDGRLAVDAEADDLRLQHGCDMQELVRSYIKAERR</sequence>
<dbReference type="Proteomes" id="UP000823896">
    <property type="component" value="Unassembled WGS sequence"/>
</dbReference>
<dbReference type="Gene3D" id="3.40.50.300">
    <property type="entry name" value="P-loop containing nucleotide triphosphate hydrolases"/>
    <property type="match status" value="1"/>
</dbReference>
<comment type="caution">
    <text evidence="4">The sequence shown here is derived from an EMBL/GenBank/DDBJ whole genome shotgun (WGS) entry which is preliminary data.</text>
</comment>
<dbReference type="PANTHER" id="PTHR43158:SF1">
    <property type="entry name" value="ABC TRANSPORTER, ATP-BINDING PROTEIN"/>
    <property type="match status" value="1"/>
</dbReference>
<dbReference type="InterPro" id="IPR003593">
    <property type="entry name" value="AAA+_ATPase"/>
</dbReference>
<dbReference type="SUPFAM" id="SSF52540">
    <property type="entry name" value="P-loop containing nucleoside triphosphate hydrolases"/>
    <property type="match status" value="1"/>
</dbReference>
<evidence type="ECO:0000313" key="5">
    <source>
        <dbReference type="Proteomes" id="UP000823896"/>
    </source>
</evidence>
<dbReference type="InterPro" id="IPR027417">
    <property type="entry name" value="P-loop_NTPase"/>
</dbReference>
<dbReference type="Pfam" id="PF00005">
    <property type="entry name" value="ABC_tran"/>
    <property type="match status" value="1"/>
</dbReference>
<reference evidence="4" key="2">
    <citation type="submission" date="2021-04" db="EMBL/GenBank/DDBJ databases">
        <authorList>
            <person name="Gilroy R."/>
        </authorList>
    </citation>
    <scope>NUCLEOTIDE SEQUENCE</scope>
    <source>
        <strain evidence="4">CHK187-11901</strain>
    </source>
</reference>
<keyword evidence="2 4" id="KW-0067">ATP-binding</keyword>
<dbReference type="InterPro" id="IPR003439">
    <property type="entry name" value="ABC_transporter-like_ATP-bd"/>
</dbReference>
<proteinExistence type="predicted"/>
<feature type="domain" description="ABC transporter" evidence="3">
    <location>
        <begin position="4"/>
        <end position="225"/>
    </location>
</feature>
<gene>
    <name evidence="4" type="ORF">H9702_09265</name>
</gene>
<dbReference type="CDD" id="cd03230">
    <property type="entry name" value="ABC_DR_subfamily_A"/>
    <property type="match status" value="1"/>
</dbReference>
<organism evidence="4 5">
    <name type="scientific">Candidatus Merdibacter merdavium</name>
    <dbReference type="NCBI Taxonomy" id="2838692"/>
    <lineage>
        <taxon>Bacteria</taxon>
        <taxon>Bacillati</taxon>
        <taxon>Bacillota</taxon>
        <taxon>Erysipelotrichia</taxon>
        <taxon>Erysipelotrichales</taxon>
        <taxon>Erysipelotrichaceae</taxon>
        <taxon>Merdibacter</taxon>
    </lineage>
</organism>
<evidence type="ECO:0000256" key="1">
    <source>
        <dbReference type="ARBA" id="ARBA00022741"/>
    </source>
</evidence>
<dbReference type="PROSITE" id="PS50893">
    <property type="entry name" value="ABC_TRANSPORTER_2"/>
    <property type="match status" value="1"/>
</dbReference>
<keyword evidence="1" id="KW-0547">Nucleotide-binding</keyword>
<accession>A0A9D2NTP6</accession>
<evidence type="ECO:0000256" key="2">
    <source>
        <dbReference type="ARBA" id="ARBA00022840"/>
    </source>
</evidence>
<reference evidence="4" key="1">
    <citation type="journal article" date="2021" name="PeerJ">
        <title>Extensive microbial diversity within the chicken gut microbiome revealed by metagenomics and culture.</title>
        <authorList>
            <person name="Gilroy R."/>
            <person name="Ravi A."/>
            <person name="Getino M."/>
            <person name="Pursley I."/>
            <person name="Horton D.L."/>
            <person name="Alikhan N.F."/>
            <person name="Baker D."/>
            <person name="Gharbi K."/>
            <person name="Hall N."/>
            <person name="Watson M."/>
            <person name="Adriaenssens E.M."/>
            <person name="Foster-Nyarko E."/>
            <person name="Jarju S."/>
            <person name="Secka A."/>
            <person name="Antonio M."/>
            <person name="Oren A."/>
            <person name="Chaudhuri R.R."/>
            <person name="La Ragione R."/>
            <person name="Hildebrand F."/>
            <person name="Pallen M.J."/>
        </authorList>
    </citation>
    <scope>NUCLEOTIDE SEQUENCE</scope>
    <source>
        <strain evidence="4">CHK187-11901</strain>
    </source>
</reference>
<dbReference type="SMART" id="SM00382">
    <property type="entry name" value="AAA"/>
    <property type="match status" value="1"/>
</dbReference>
<dbReference type="GO" id="GO:0016887">
    <property type="term" value="F:ATP hydrolysis activity"/>
    <property type="evidence" value="ECO:0007669"/>
    <property type="project" value="InterPro"/>
</dbReference>
<dbReference type="GO" id="GO:0005524">
    <property type="term" value="F:ATP binding"/>
    <property type="evidence" value="ECO:0007669"/>
    <property type="project" value="UniProtKB-KW"/>
</dbReference>